<gene>
    <name evidence="2" type="ORF">KOW79_022359</name>
</gene>
<feature type="chain" id="PRO_5039326851" evidence="1">
    <location>
        <begin position="26"/>
        <end position="350"/>
    </location>
</feature>
<sequence>MGKGQKITLVLISVIFLGQLCWTQGGNTILNHYTSTYGLLCYDACHLHEKEFYWCNTKKGWDYCSLNSNTDYKGFQCKDDHPCDLHGKEYYWCYNQAGDSNYCGIVALRTVLYRSSTYQSECRDECSYDESRLYYWCNTAKGWDYCSPSPDVTYKNEPCRADHGCNTHGYDYSWCWTASSWDYCGFTETSGIYGRTGRRKRQPEEIEEICKTTDHGNKRVTTITAQKANIMTERNKWMNEMNQIISKYDKKKLGNQAKSNIIKTDNLRLDLQGLLKRNNQYYYNLQIQVNVNRQERKSTTVAQVIIPQNEDIPDRYVHRAFSESFSRGAKVFVDVERYKNIPVRHGQNCD</sequence>
<dbReference type="PANTHER" id="PTHR34261:SF1">
    <property type="entry name" value="TUBULIN POLYMERIZATION-PROMOTING PROTEIN"/>
    <property type="match status" value="1"/>
</dbReference>
<feature type="signal peptide" evidence="1">
    <location>
        <begin position="1"/>
        <end position="25"/>
    </location>
</feature>
<dbReference type="InterPro" id="IPR053358">
    <property type="entry name" value="Diff-assoc_signaling"/>
</dbReference>
<name>A0A9D3SBE3_9TELE</name>
<dbReference type="OrthoDB" id="8913316at2759"/>
<protein>
    <submittedName>
        <fullName evidence="2">Uncharacterized protein</fullName>
    </submittedName>
</protein>
<organism evidence="2 3">
    <name type="scientific">Hemibagrus wyckioides</name>
    <dbReference type="NCBI Taxonomy" id="337641"/>
    <lineage>
        <taxon>Eukaryota</taxon>
        <taxon>Metazoa</taxon>
        <taxon>Chordata</taxon>
        <taxon>Craniata</taxon>
        <taxon>Vertebrata</taxon>
        <taxon>Euteleostomi</taxon>
        <taxon>Actinopterygii</taxon>
        <taxon>Neopterygii</taxon>
        <taxon>Teleostei</taxon>
        <taxon>Ostariophysi</taxon>
        <taxon>Siluriformes</taxon>
        <taxon>Bagridae</taxon>
        <taxon>Hemibagrus</taxon>
    </lineage>
</organism>
<dbReference type="AlphaFoldDB" id="A0A9D3SBE3"/>
<keyword evidence="1" id="KW-0732">Signal</keyword>
<evidence type="ECO:0000313" key="2">
    <source>
        <dbReference type="EMBL" id="KAG7313863.1"/>
    </source>
</evidence>
<dbReference type="Proteomes" id="UP000824219">
    <property type="component" value="Linkage Group LG29"/>
</dbReference>
<dbReference type="EMBL" id="JAHKSW010000029">
    <property type="protein sequence ID" value="KAG7313863.1"/>
    <property type="molecule type" value="Genomic_DNA"/>
</dbReference>
<comment type="caution">
    <text evidence="2">The sequence shown here is derived from an EMBL/GenBank/DDBJ whole genome shotgun (WGS) entry which is preliminary data.</text>
</comment>
<reference evidence="2 3" key="1">
    <citation type="submission" date="2021-06" db="EMBL/GenBank/DDBJ databases">
        <title>Chromosome-level genome assembly of the red-tail catfish (Hemibagrus wyckioides).</title>
        <authorList>
            <person name="Shao F."/>
        </authorList>
    </citation>
    <scope>NUCLEOTIDE SEQUENCE [LARGE SCALE GENOMIC DNA]</scope>
    <source>
        <strain evidence="2">EC202008001</strain>
        <tissue evidence="2">Blood</tissue>
    </source>
</reference>
<dbReference type="PANTHER" id="PTHR34261">
    <property type="entry name" value="APC REGULATOR OF WNT-SIGNALING PATHWAY-RELATED"/>
    <property type="match status" value="1"/>
</dbReference>
<keyword evidence="3" id="KW-1185">Reference proteome</keyword>
<evidence type="ECO:0000256" key="1">
    <source>
        <dbReference type="SAM" id="SignalP"/>
    </source>
</evidence>
<accession>A0A9D3SBE3</accession>
<evidence type="ECO:0000313" key="3">
    <source>
        <dbReference type="Proteomes" id="UP000824219"/>
    </source>
</evidence>
<proteinExistence type="predicted"/>